<dbReference type="GO" id="GO:0007165">
    <property type="term" value="P:signal transduction"/>
    <property type="evidence" value="ECO:0007669"/>
    <property type="project" value="InterPro"/>
</dbReference>
<reference evidence="3 4" key="1">
    <citation type="submission" date="2016-12" db="EMBL/GenBank/DDBJ databases">
        <title>Genomic comparison of strains in the 'Actinomyces naeslundii' group.</title>
        <authorList>
            <person name="Mughal S.R."/>
            <person name="Do T."/>
            <person name="Gilbert S.C."/>
            <person name="Witherden E.A."/>
            <person name="Didelot X."/>
            <person name="Beighton D."/>
        </authorList>
    </citation>
    <scope>NUCLEOTIDE SEQUENCE [LARGE SCALE GENOMIC DNA]</scope>
    <source>
        <strain evidence="3 4">S64C</strain>
    </source>
</reference>
<dbReference type="Gene3D" id="2.130.10.10">
    <property type="entry name" value="YVTN repeat-like/Quinoprotein amine dehydrogenase"/>
    <property type="match status" value="2"/>
</dbReference>
<evidence type="ECO:0000313" key="3">
    <source>
        <dbReference type="EMBL" id="OLL13874.1"/>
    </source>
</evidence>
<dbReference type="Gene3D" id="3.40.50.10140">
    <property type="entry name" value="Toll/interleukin-1 receptor homology (TIR) domain"/>
    <property type="match status" value="1"/>
</dbReference>
<accession>A0A1Q8HYD8</accession>
<dbReference type="InterPro" id="IPR000157">
    <property type="entry name" value="TIR_dom"/>
</dbReference>
<protein>
    <submittedName>
        <fullName evidence="3">Molecular chaperone Tir</fullName>
    </submittedName>
</protein>
<dbReference type="EMBL" id="MSGO01000058">
    <property type="protein sequence ID" value="OLL13874.1"/>
    <property type="molecule type" value="Genomic_DNA"/>
</dbReference>
<dbReference type="SUPFAM" id="SSF50998">
    <property type="entry name" value="Quinoprotein alcohol dehydrogenase-like"/>
    <property type="match status" value="1"/>
</dbReference>
<dbReference type="RefSeq" id="WP_075250184.1">
    <property type="nucleotide sequence ID" value="NZ_MSGO01000058.1"/>
</dbReference>
<evidence type="ECO:0000256" key="1">
    <source>
        <dbReference type="SAM" id="Phobius"/>
    </source>
</evidence>
<dbReference type="Proteomes" id="UP000185736">
    <property type="component" value="Unassembled WGS sequence"/>
</dbReference>
<dbReference type="SMART" id="SM00255">
    <property type="entry name" value="TIR"/>
    <property type="match status" value="1"/>
</dbReference>
<dbReference type="InterPro" id="IPR035897">
    <property type="entry name" value="Toll_tir_struct_dom_sf"/>
</dbReference>
<keyword evidence="1" id="KW-0472">Membrane</keyword>
<dbReference type="SUPFAM" id="SSF52200">
    <property type="entry name" value="Toll/Interleukin receptor TIR domain"/>
    <property type="match status" value="1"/>
</dbReference>
<dbReference type="InterPro" id="IPR011047">
    <property type="entry name" value="Quinoprotein_ADH-like_sf"/>
</dbReference>
<sequence>MKRDLVDKLTSIVKVQWMRWKHRRVGNFDVFISYSHDPSRTLAFALHDSLEKLSRNWYSFRALNVFLDRSSLGPTMMLEKELESIIKRSEWLVYICSENAAKSVPVIKELNWYIEHNGVDKLILIVDDGVIRWDREAERFSRTTTNIPNEVLSKIKDEPLWIDLRGRNDAQESLESYPDYLDAVLSISSRVQNTSRKALLDRENKRQKRLVRFRWTFFVVLSAFLVISVAVSWVAVSARNEALSNLNVATARAFAARANELSESDSADSRIYAAQAWDLHKDEVTRTALFKSVVNSQNLTRHRVTSGAITSITANTDETVVYIGHEDGAVERWELSTNELKSIGKLRFPVKDITTDRSGKVVAATGWKDIYNGNFEAEVKLWRPGKELCRTMMNRYGGAAVSPSGETIVLPPQDSDTVRVLRGGQDDCDWKRISIGDSDSKIPPKYPNDVIALPDDNLVVIQSNTRVDTYSLRDGRPVFRIYHQIMGPDDESPVLSDNGAYSFGDGGVISTQQTIDENENPIYFNGKLEWVKHAYTRWPLPAVSPDGLTTAVINADGLAVYDVENDRPNKWKTAILPVGKELSALAVPTKHVVLTAIGSSVSYWKMNNPSKIIRGYDSTAAPMCDVYGVSRISPSHSGKYLAQHWNGPSGDFTYILNSDDSTESVVEDGDFLAWRTDEDFFAIQNGKTCLYRAVDGGSERCWSIPSWIEDDSNAGNITSNPGRIKGVWDGNSLKFSNGSTIWSFNYKTHQFSQTIPEGRVVEMTSHGIVVSEDSEEGPGSGIFKVIYSDGKVEIYDHYVWLANDGSSISTSRNGTVVANSSYGAIEQRSYPGRSSTVDISTNGEYLAYVDSLSSVSVYSLAARTKVGTIPLPGDPYSAAAVQFTPSGSSLYLNYFDSSTGKEATLKVDLNPDSWFDDNCKVVRRSISSDDWYRVTEMDKPKSGFACSSYVH</sequence>
<gene>
    <name evidence="3" type="ORF">BKH32_11695</name>
</gene>
<comment type="caution">
    <text evidence="3">The sequence shown here is derived from an EMBL/GenBank/DDBJ whole genome shotgun (WGS) entry which is preliminary data.</text>
</comment>
<dbReference type="AlphaFoldDB" id="A0A1Q8HYD8"/>
<feature type="transmembrane region" description="Helical" evidence="1">
    <location>
        <begin position="215"/>
        <end position="236"/>
    </location>
</feature>
<evidence type="ECO:0000313" key="4">
    <source>
        <dbReference type="Proteomes" id="UP000185736"/>
    </source>
</evidence>
<keyword evidence="1" id="KW-1133">Transmembrane helix</keyword>
<dbReference type="SUPFAM" id="SSF69322">
    <property type="entry name" value="Tricorn protease domain 2"/>
    <property type="match status" value="1"/>
</dbReference>
<proteinExistence type="predicted"/>
<feature type="domain" description="TIR" evidence="2">
    <location>
        <begin position="26"/>
        <end position="168"/>
    </location>
</feature>
<dbReference type="InterPro" id="IPR015943">
    <property type="entry name" value="WD40/YVTN_repeat-like_dom_sf"/>
</dbReference>
<dbReference type="PROSITE" id="PS50104">
    <property type="entry name" value="TIR"/>
    <property type="match status" value="1"/>
</dbReference>
<keyword evidence="1" id="KW-0812">Transmembrane</keyword>
<evidence type="ECO:0000259" key="2">
    <source>
        <dbReference type="PROSITE" id="PS50104"/>
    </source>
</evidence>
<name>A0A1Q8HYD8_9ACTO</name>
<organism evidence="3 4">
    <name type="scientific">Actinomyces oris</name>
    <dbReference type="NCBI Taxonomy" id="544580"/>
    <lineage>
        <taxon>Bacteria</taxon>
        <taxon>Bacillati</taxon>
        <taxon>Actinomycetota</taxon>
        <taxon>Actinomycetes</taxon>
        <taxon>Actinomycetales</taxon>
        <taxon>Actinomycetaceae</taxon>
        <taxon>Actinomyces</taxon>
    </lineage>
</organism>